<dbReference type="InterPro" id="IPR011010">
    <property type="entry name" value="DNA_brk_join_enz"/>
</dbReference>
<dbReference type="EMBL" id="CP025066">
    <property type="protein sequence ID" value="AUX09232.1"/>
    <property type="molecule type" value="Genomic_DNA"/>
</dbReference>
<dbReference type="InterPro" id="IPR050090">
    <property type="entry name" value="Tyrosine_recombinase_XerCD"/>
</dbReference>
<name>A0A343TJG0_9EURY</name>
<dbReference type="PROSITE" id="PS51898">
    <property type="entry name" value="TYR_RECOMBINASE"/>
    <property type="match status" value="1"/>
</dbReference>
<dbReference type="Pfam" id="PF00589">
    <property type="entry name" value="Phage_integrase"/>
    <property type="match status" value="1"/>
</dbReference>
<dbReference type="OrthoDB" id="144892at2157"/>
<dbReference type="InterPro" id="IPR013762">
    <property type="entry name" value="Integrase-like_cat_sf"/>
</dbReference>
<sequence>MPDQDPRALVDDLRSRLQGRGDEPCQVPFEADRHHLLKMSDNMRLMQSEVGDYRQLKLLRHVRRMAIVPEWPTVEDFEENDEADDAGVETVDDIEALLEERGYLGLALEYRGAADAIVRWIHSEYDNEHTNQDYRTALRSFGRYRLKLDDPPESLAWIPTTTSNNFDPVPSERDLLLWEADVVPMIEACHNARDRALIAVQFEAGLRSGELFDLRVGDVYDGEYTTSLHVDGKQGERSVPLVVSLPYLQEWLTDDRCPNDPDAFLWSKLQSDDRPSYRTWRDYFEDAANRAGISKPVTPTNFRKSNTRWLIVQGYSQARIEDRQGRKRGSDHTRRYMAHFGEESQERAYARLQGLDVEPEEDAGDASPLECPRCRRETPREKDHCMWCNFALSDDAVEAAQTRQELGLQAVGRLVSEQGLSPEEAAAVIERTVDERVQAALADHSDPS</sequence>
<dbReference type="GO" id="GO:0015074">
    <property type="term" value="P:DNA integration"/>
    <property type="evidence" value="ECO:0007669"/>
    <property type="project" value="InterPro"/>
</dbReference>
<dbReference type="InterPro" id="IPR002104">
    <property type="entry name" value="Integrase_catalytic"/>
</dbReference>
<evidence type="ECO:0000313" key="4">
    <source>
        <dbReference type="Proteomes" id="UP000263012"/>
    </source>
</evidence>
<protein>
    <submittedName>
        <fullName evidence="3">Integrase family protein</fullName>
    </submittedName>
</protein>
<evidence type="ECO:0000256" key="1">
    <source>
        <dbReference type="ARBA" id="ARBA00023172"/>
    </source>
</evidence>
<accession>A0A343TJG0</accession>
<keyword evidence="1" id="KW-0233">DNA recombination</keyword>
<dbReference type="Proteomes" id="UP000263012">
    <property type="component" value="Chromosome"/>
</dbReference>
<dbReference type="SUPFAM" id="SSF56349">
    <property type="entry name" value="DNA breaking-rejoining enzymes"/>
    <property type="match status" value="1"/>
</dbReference>
<dbReference type="PANTHER" id="PTHR30349:SF87">
    <property type="entry name" value="TRANSPOSASE A"/>
    <property type="match status" value="1"/>
</dbReference>
<dbReference type="RefSeq" id="WP_119817482.1">
    <property type="nucleotide sequence ID" value="NZ_CP025066.1"/>
</dbReference>
<gene>
    <name evidence="3" type="ORF">AArcSl_1603</name>
</gene>
<organism evidence="3 4">
    <name type="scientific">Halalkaliarchaeum desulfuricum</name>
    <dbReference type="NCBI Taxonomy" id="2055893"/>
    <lineage>
        <taxon>Archaea</taxon>
        <taxon>Methanobacteriati</taxon>
        <taxon>Methanobacteriota</taxon>
        <taxon>Stenosarchaea group</taxon>
        <taxon>Halobacteria</taxon>
        <taxon>Halobacteriales</taxon>
        <taxon>Haloferacaceae</taxon>
        <taxon>Halalkaliarchaeum</taxon>
    </lineage>
</organism>
<dbReference type="GeneID" id="37877954"/>
<proteinExistence type="predicted"/>
<reference evidence="4" key="1">
    <citation type="submission" date="2017-11" db="EMBL/GenBank/DDBJ databases">
        <title>Phenotypic and genomic properties of facultatively anaerobic sulfur-reducing natronoarchaea from hypersaline soda lakes.</title>
        <authorList>
            <person name="Sorokin D.Y."/>
            <person name="Kublanov I.V."/>
            <person name="Roman P."/>
            <person name="Sinninghe Damste J.S."/>
            <person name="Golyshin P.N."/>
            <person name="Rojo D."/>
            <person name="Ciordia S."/>
            <person name="Mena M.D.C."/>
            <person name="Ferrer M."/>
            <person name="Messina E."/>
            <person name="Smedile F."/>
            <person name="La Spada G."/>
            <person name="La Cono V."/>
            <person name="Yakimov M.M."/>
        </authorList>
    </citation>
    <scope>NUCLEOTIDE SEQUENCE [LARGE SCALE GENOMIC DNA]</scope>
    <source>
        <strain evidence="4">AArc-Sl</strain>
    </source>
</reference>
<dbReference type="GO" id="GO:0006310">
    <property type="term" value="P:DNA recombination"/>
    <property type="evidence" value="ECO:0007669"/>
    <property type="project" value="UniProtKB-KW"/>
</dbReference>
<dbReference type="CDD" id="cd00397">
    <property type="entry name" value="DNA_BRE_C"/>
    <property type="match status" value="1"/>
</dbReference>
<dbReference type="AlphaFoldDB" id="A0A343TJG0"/>
<evidence type="ECO:0000259" key="2">
    <source>
        <dbReference type="PROSITE" id="PS51898"/>
    </source>
</evidence>
<evidence type="ECO:0000313" key="3">
    <source>
        <dbReference type="EMBL" id="AUX09232.1"/>
    </source>
</evidence>
<keyword evidence="4" id="KW-1185">Reference proteome</keyword>
<dbReference type="KEGG" id="hdf:AArcSl_1603"/>
<dbReference type="PANTHER" id="PTHR30349">
    <property type="entry name" value="PHAGE INTEGRASE-RELATED"/>
    <property type="match status" value="1"/>
</dbReference>
<dbReference type="GO" id="GO:0003677">
    <property type="term" value="F:DNA binding"/>
    <property type="evidence" value="ECO:0007669"/>
    <property type="project" value="InterPro"/>
</dbReference>
<feature type="domain" description="Tyr recombinase" evidence="2">
    <location>
        <begin position="171"/>
        <end position="350"/>
    </location>
</feature>
<dbReference type="Gene3D" id="1.10.443.10">
    <property type="entry name" value="Intergrase catalytic core"/>
    <property type="match status" value="1"/>
</dbReference>